<dbReference type="EMBL" id="LDRT01000024">
    <property type="protein sequence ID" value="KTR95774.1"/>
    <property type="molecule type" value="Genomic_DNA"/>
</dbReference>
<evidence type="ECO:0000313" key="4">
    <source>
        <dbReference type="Proteomes" id="UP000075025"/>
    </source>
</evidence>
<dbReference type="Pfam" id="PF03401">
    <property type="entry name" value="TctC"/>
    <property type="match status" value="1"/>
</dbReference>
<dbReference type="PIRSF" id="PIRSF017082">
    <property type="entry name" value="YflP"/>
    <property type="match status" value="1"/>
</dbReference>
<dbReference type="PANTHER" id="PTHR42928">
    <property type="entry name" value="TRICARBOXYLATE-BINDING PROTEIN"/>
    <property type="match status" value="1"/>
</dbReference>
<comment type="caution">
    <text evidence="3">The sequence shown here is derived from an EMBL/GenBank/DDBJ whole genome shotgun (WGS) entry which is preliminary data.</text>
</comment>
<accession>A0A147EZ94</accession>
<dbReference type="PANTHER" id="PTHR42928:SF3">
    <property type="entry name" value="UPF0065 PROTEIN YFLP"/>
    <property type="match status" value="1"/>
</dbReference>
<reference evidence="3 4" key="1">
    <citation type="journal article" date="2016" name="Front. Microbiol.">
        <title>Genomic Resource of Rice Seed Associated Bacteria.</title>
        <authorList>
            <person name="Midha S."/>
            <person name="Bansal K."/>
            <person name="Sharma S."/>
            <person name="Kumar N."/>
            <person name="Patil P.P."/>
            <person name="Chaudhry V."/>
            <person name="Patil P.B."/>
        </authorList>
    </citation>
    <scope>NUCLEOTIDE SEQUENCE [LARGE SCALE GENOMIC DNA]</scope>
    <source>
        <strain evidence="3 4">NS220</strain>
    </source>
</reference>
<keyword evidence="2" id="KW-0812">Transmembrane</keyword>
<protein>
    <submittedName>
        <fullName evidence="3">Tricarboxylic transport membrane protein</fullName>
    </submittedName>
</protein>
<evidence type="ECO:0000256" key="2">
    <source>
        <dbReference type="SAM" id="Phobius"/>
    </source>
</evidence>
<dbReference type="Gene3D" id="3.40.190.150">
    <property type="entry name" value="Bordetella uptake gene, domain 1"/>
    <property type="match status" value="1"/>
</dbReference>
<gene>
    <name evidence="3" type="ORF">NS220_04750</name>
</gene>
<organism evidence="3 4">
    <name type="scientific">Microbacterium testaceum</name>
    <name type="common">Aureobacterium testaceum</name>
    <name type="synonym">Brevibacterium testaceum</name>
    <dbReference type="NCBI Taxonomy" id="2033"/>
    <lineage>
        <taxon>Bacteria</taxon>
        <taxon>Bacillati</taxon>
        <taxon>Actinomycetota</taxon>
        <taxon>Actinomycetes</taxon>
        <taxon>Micrococcales</taxon>
        <taxon>Microbacteriaceae</taxon>
        <taxon>Microbacterium</taxon>
    </lineage>
</organism>
<name>A0A147EZ94_MICTE</name>
<evidence type="ECO:0000313" key="3">
    <source>
        <dbReference type="EMBL" id="KTR95774.1"/>
    </source>
</evidence>
<keyword evidence="2" id="KW-1133">Transmembrane helix</keyword>
<dbReference type="InterPro" id="IPR042100">
    <property type="entry name" value="Bug_dom1"/>
</dbReference>
<comment type="similarity">
    <text evidence="1">Belongs to the UPF0065 (bug) family.</text>
</comment>
<feature type="transmembrane region" description="Helical" evidence="2">
    <location>
        <begin position="21"/>
        <end position="43"/>
    </location>
</feature>
<evidence type="ECO:0000256" key="1">
    <source>
        <dbReference type="ARBA" id="ARBA00006987"/>
    </source>
</evidence>
<sequence>MQHPTPPEAQHPVRPPRRRRVTGVVVGVVAAALFVTAGLSAAATGGVANPRTKLTIVAPAAPGGGWDTFGREAQQVMREEGIAGAVQVMNIPGAAGTIGLGAVAEMGDRHDIMLVTGGVMVGGVIVNRSPVSLEDVRPIVRLADDFNVLVVPGDSPFQTLDDFMEAFLANPEGTAIAGGSLGGIDHLLAGMLAQQGGIDAQRVNYLAYPGGGEVVTSLLSHTTQAGLSGYNDFRDQIESGNLRALALSAEEPLDDVDVPTFREQGVDVAMSNWRGLVAPPGIDDEVHAELVAMASEMRETEAWQEVLTRNSWVDSFLAGDEFAAYLSAETERTTAIMKELGL</sequence>
<dbReference type="InterPro" id="IPR005064">
    <property type="entry name" value="BUG"/>
</dbReference>
<dbReference type="PATRIC" id="fig|2033.6.peg.1826"/>
<dbReference type="Proteomes" id="UP000075025">
    <property type="component" value="Unassembled WGS sequence"/>
</dbReference>
<dbReference type="Gene3D" id="3.40.190.10">
    <property type="entry name" value="Periplasmic binding protein-like II"/>
    <property type="match status" value="1"/>
</dbReference>
<keyword evidence="2" id="KW-0472">Membrane</keyword>
<proteinExistence type="inferred from homology"/>
<dbReference type="CDD" id="cd07012">
    <property type="entry name" value="PBP2_Bug_TTT"/>
    <property type="match status" value="1"/>
</dbReference>
<dbReference type="SUPFAM" id="SSF53850">
    <property type="entry name" value="Periplasmic binding protein-like II"/>
    <property type="match status" value="1"/>
</dbReference>
<dbReference type="AlphaFoldDB" id="A0A147EZ94"/>